<dbReference type="SMART" id="SM00066">
    <property type="entry name" value="GAL4"/>
    <property type="match status" value="1"/>
</dbReference>
<reference evidence="7 8" key="1">
    <citation type="submission" date="2024-01" db="EMBL/GenBank/DDBJ databases">
        <authorList>
            <person name="Allen C."/>
            <person name="Tagirdzhanova G."/>
        </authorList>
    </citation>
    <scope>NUCLEOTIDE SEQUENCE [LARGE SCALE GENOMIC DNA]</scope>
</reference>
<dbReference type="Gene3D" id="4.10.240.10">
    <property type="entry name" value="Zn(2)-C6 fungal-type DNA-binding domain"/>
    <property type="match status" value="1"/>
</dbReference>
<feature type="domain" description="Zn(2)-C6 fungal-type" evidence="6">
    <location>
        <begin position="27"/>
        <end position="57"/>
    </location>
</feature>
<dbReference type="PROSITE" id="PS50048">
    <property type="entry name" value="ZN2_CY6_FUNGAL_2"/>
    <property type="match status" value="1"/>
</dbReference>
<feature type="compositionally biased region" description="Low complexity" evidence="5">
    <location>
        <begin position="771"/>
        <end position="807"/>
    </location>
</feature>
<keyword evidence="3" id="KW-0238">DNA-binding</keyword>
<evidence type="ECO:0000256" key="5">
    <source>
        <dbReference type="SAM" id="MobiDB-lite"/>
    </source>
</evidence>
<dbReference type="EMBL" id="CAWUHC010000139">
    <property type="protein sequence ID" value="CAK7235278.1"/>
    <property type="molecule type" value="Genomic_DNA"/>
</dbReference>
<sequence>MDDDRSSSSVIGSAPRLLPKRSRAALACNSCRKVKSKCDGGRPSCTRCSRQNTECVYTLNVHDRRMDRQEERRAHLALKHKVSELEAKLAAKGSPGDRTDRMDRNDESEDDSPAQAPSNAGLSDAGSRGTNAGSAVDALATGAFDHRPAAEIGYFGPTSNHAMFRSVTTAMVNSGYRLTVLRQQEEDEQGGNNNTAAATRSSRGSAPLMPSVAPNSHQTRPIPFTDTAAIGGAGPGSMASSGGAGNRRGGPDDNYHYPSPTVARQWVTLFFDTVGAMLPYVSETSLLKEIDAAAGDRSALRSRSTEGLLSIVFAHALVATGKEDVAEPFYHRAVALQLLEEQAVATPTMYTVQALLLLGSFQQNSQRAMASLATHALAVKASYQLGLHSPSTYEGLSTTDKELRAKLWFAVVNQDMILGTGLGRPCLIPPAYVQYRMLDSVAPPLDATPGLGSGGLSSTESESMYYYRHLSALHEIMGVAVETVYGANIGVAPLLSSDATTAPRELVAKTMDLLFRLQKWQAGLRPFGILTGHQAQQFFSVWPAAKFQAERYSIALSVYYYKTMMLVCAPLLMRVLELVTDRDSAAKAAASATATGVPTSAAGPSGVATAAGAASTAGGPGAADATASFNSMLMEMAAPILRKELHAMTEYQYIANGLLRHQPSFFKANAIWWVCNFNSLTMSLHLFGLWLVCILSDTMASAMNSSMAAVEGVLLEAIEILRGVGGTSMMSVKAYHSLKRYMRLARAIVPSNQVLAAGSAPPLNFDELFQGGHQQQQQQQQPPQQPHVFGHPPQHTTPHQQHQVPHQQQPPQPSGHLGPEQHDPSSLFSSGAFLWDGFPDAGMNYVGDLFYQQLEGDFLGDSSIGGLGGGFDMQLDRVP</sequence>
<feature type="compositionally biased region" description="Low complexity" evidence="5">
    <location>
        <begin position="195"/>
        <end position="206"/>
    </location>
</feature>
<feature type="compositionally biased region" description="Basic and acidic residues" evidence="5">
    <location>
        <begin position="86"/>
        <end position="105"/>
    </location>
</feature>
<organism evidence="7 8">
    <name type="scientific">Sporothrix bragantina</name>
    <dbReference type="NCBI Taxonomy" id="671064"/>
    <lineage>
        <taxon>Eukaryota</taxon>
        <taxon>Fungi</taxon>
        <taxon>Dikarya</taxon>
        <taxon>Ascomycota</taxon>
        <taxon>Pezizomycotina</taxon>
        <taxon>Sordariomycetes</taxon>
        <taxon>Sordariomycetidae</taxon>
        <taxon>Ophiostomatales</taxon>
        <taxon>Ophiostomataceae</taxon>
        <taxon>Sporothrix</taxon>
    </lineage>
</organism>
<comment type="caution">
    <text evidence="7">The sequence shown here is derived from an EMBL/GenBank/DDBJ whole genome shotgun (WGS) entry which is preliminary data.</text>
</comment>
<dbReference type="CDD" id="cd00067">
    <property type="entry name" value="GAL4"/>
    <property type="match status" value="1"/>
</dbReference>
<dbReference type="SUPFAM" id="SSF57701">
    <property type="entry name" value="Zn2/Cys6 DNA-binding domain"/>
    <property type="match status" value="1"/>
</dbReference>
<proteinExistence type="predicted"/>
<protein>
    <recommendedName>
        <fullName evidence="6">Zn(2)-C6 fungal-type domain-containing protein</fullName>
    </recommendedName>
</protein>
<dbReference type="Proteomes" id="UP001642406">
    <property type="component" value="Unassembled WGS sequence"/>
</dbReference>
<gene>
    <name evidence="7" type="ORF">SBRCBS47491_009238</name>
</gene>
<keyword evidence="4" id="KW-0539">Nucleus</keyword>
<dbReference type="PANTHER" id="PTHR46910:SF3">
    <property type="entry name" value="HALOTOLERANCE PROTEIN 9-RELATED"/>
    <property type="match status" value="1"/>
</dbReference>
<name>A0ABP0CTZ5_9PEZI</name>
<keyword evidence="2" id="KW-0479">Metal-binding</keyword>
<accession>A0ABP0CTZ5</accession>
<evidence type="ECO:0000256" key="1">
    <source>
        <dbReference type="ARBA" id="ARBA00004123"/>
    </source>
</evidence>
<evidence type="ECO:0000256" key="2">
    <source>
        <dbReference type="ARBA" id="ARBA00022723"/>
    </source>
</evidence>
<dbReference type="PROSITE" id="PS00463">
    <property type="entry name" value="ZN2_CY6_FUNGAL_1"/>
    <property type="match status" value="1"/>
</dbReference>
<evidence type="ECO:0000313" key="7">
    <source>
        <dbReference type="EMBL" id="CAK7235278.1"/>
    </source>
</evidence>
<dbReference type="Pfam" id="PF04082">
    <property type="entry name" value="Fungal_trans"/>
    <property type="match status" value="1"/>
</dbReference>
<dbReference type="Pfam" id="PF00172">
    <property type="entry name" value="Zn_clus"/>
    <property type="match status" value="1"/>
</dbReference>
<keyword evidence="8" id="KW-1185">Reference proteome</keyword>
<dbReference type="CDD" id="cd12148">
    <property type="entry name" value="fungal_TF_MHR"/>
    <property type="match status" value="1"/>
</dbReference>
<dbReference type="InterPro" id="IPR001138">
    <property type="entry name" value="Zn2Cys6_DnaBD"/>
</dbReference>
<evidence type="ECO:0000256" key="3">
    <source>
        <dbReference type="ARBA" id="ARBA00023125"/>
    </source>
</evidence>
<dbReference type="InterPro" id="IPR050987">
    <property type="entry name" value="AtrR-like"/>
</dbReference>
<feature type="region of interest" description="Disordered" evidence="5">
    <location>
        <begin position="86"/>
        <end position="133"/>
    </location>
</feature>
<evidence type="ECO:0000256" key="4">
    <source>
        <dbReference type="ARBA" id="ARBA00023242"/>
    </source>
</evidence>
<feature type="region of interest" description="Disordered" evidence="5">
    <location>
        <begin position="771"/>
        <end position="828"/>
    </location>
</feature>
<dbReference type="PANTHER" id="PTHR46910">
    <property type="entry name" value="TRANSCRIPTION FACTOR PDR1"/>
    <property type="match status" value="1"/>
</dbReference>
<comment type="subcellular location">
    <subcellularLocation>
        <location evidence="1">Nucleus</location>
    </subcellularLocation>
</comment>
<evidence type="ECO:0000313" key="8">
    <source>
        <dbReference type="Proteomes" id="UP001642406"/>
    </source>
</evidence>
<dbReference type="InterPro" id="IPR007219">
    <property type="entry name" value="XnlR_reg_dom"/>
</dbReference>
<dbReference type="InterPro" id="IPR036864">
    <property type="entry name" value="Zn2-C6_fun-type_DNA-bd_sf"/>
</dbReference>
<feature type="region of interest" description="Disordered" evidence="5">
    <location>
        <begin position="183"/>
        <end position="256"/>
    </location>
</feature>
<evidence type="ECO:0000259" key="6">
    <source>
        <dbReference type="PROSITE" id="PS50048"/>
    </source>
</evidence>